<evidence type="ECO:0000313" key="2">
    <source>
        <dbReference type="EMBL" id="MPC81967.1"/>
    </source>
</evidence>
<gene>
    <name evidence="2" type="ORF">E2C01_076609</name>
</gene>
<proteinExistence type="predicted"/>
<dbReference type="AlphaFoldDB" id="A0A5B7IK61"/>
<feature type="region of interest" description="Disordered" evidence="1">
    <location>
        <begin position="33"/>
        <end position="54"/>
    </location>
</feature>
<comment type="caution">
    <text evidence="2">The sequence shown here is derived from an EMBL/GenBank/DDBJ whole genome shotgun (WGS) entry which is preliminary data.</text>
</comment>
<evidence type="ECO:0000256" key="1">
    <source>
        <dbReference type="SAM" id="MobiDB-lite"/>
    </source>
</evidence>
<name>A0A5B7IK61_PORTR</name>
<evidence type="ECO:0000313" key="3">
    <source>
        <dbReference type="Proteomes" id="UP000324222"/>
    </source>
</evidence>
<keyword evidence="3" id="KW-1185">Reference proteome</keyword>
<feature type="compositionally biased region" description="Basic and acidic residues" evidence="1">
    <location>
        <begin position="33"/>
        <end position="42"/>
    </location>
</feature>
<organism evidence="2 3">
    <name type="scientific">Portunus trituberculatus</name>
    <name type="common">Swimming crab</name>
    <name type="synonym">Neptunus trituberculatus</name>
    <dbReference type="NCBI Taxonomy" id="210409"/>
    <lineage>
        <taxon>Eukaryota</taxon>
        <taxon>Metazoa</taxon>
        <taxon>Ecdysozoa</taxon>
        <taxon>Arthropoda</taxon>
        <taxon>Crustacea</taxon>
        <taxon>Multicrustacea</taxon>
        <taxon>Malacostraca</taxon>
        <taxon>Eumalacostraca</taxon>
        <taxon>Eucarida</taxon>
        <taxon>Decapoda</taxon>
        <taxon>Pleocyemata</taxon>
        <taxon>Brachyura</taxon>
        <taxon>Eubrachyura</taxon>
        <taxon>Portunoidea</taxon>
        <taxon>Portunidae</taxon>
        <taxon>Portuninae</taxon>
        <taxon>Portunus</taxon>
    </lineage>
</organism>
<dbReference type="EMBL" id="VSRR010058542">
    <property type="protein sequence ID" value="MPC81967.1"/>
    <property type="molecule type" value="Genomic_DNA"/>
</dbReference>
<accession>A0A5B7IK61</accession>
<sequence length="100" mass="11586">MRKERLAVELSHQVDEKGRLEAEVEAMVRELQAREQQRKHNTDTNAMVSTGHPASLPYYRKSSELILTDLQVRLRPHHMPHTGTVRPSPSNYILYLLAAW</sequence>
<protein>
    <submittedName>
        <fullName evidence="2">Uncharacterized protein</fullName>
    </submittedName>
</protein>
<reference evidence="2 3" key="1">
    <citation type="submission" date="2019-05" db="EMBL/GenBank/DDBJ databases">
        <title>Another draft genome of Portunus trituberculatus and its Hox gene families provides insights of decapod evolution.</title>
        <authorList>
            <person name="Jeong J.-H."/>
            <person name="Song I."/>
            <person name="Kim S."/>
            <person name="Choi T."/>
            <person name="Kim D."/>
            <person name="Ryu S."/>
            <person name="Kim W."/>
        </authorList>
    </citation>
    <scope>NUCLEOTIDE SEQUENCE [LARGE SCALE GENOMIC DNA]</scope>
    <source>
        <tissue evidence="2">Muscle</tissue>
    </source>
</reference>
<dbReference type="Proteomes" id="UP000324222">
    <property type="component" value="Unassembled WGS sequence"/>
</dbReference>
<dbReference type="OrthoDB" id="6367910at2759"/>